<accession>A0A9W6S3V9</accession>
<proteinExistence type="predicted"/>
<organism evidence="1 2">
    <name type="scientific">Actinoallomurus iriomotensis</name>
    <dbReference type="NCBI Taxonomy" id="478107"/>
    <lineage>
        <taxon>Bacteria</taxon>
        <taxon>Bacillati</taxon>
        <taxon>Actinomycetota</taxon>
        <taxon>Actinomycetes</taxon>
        <taxon>Streptosporangiales</taxon>
        <taxon>Thermomonosporaceae</taxon>
        <taxon>Actinoallomurus</taxon>
    </lineage>
</organism>
<gene>
    <name evidence="1" type="ORF">Airi02_060350</name>
</gene>
<dbReference type="Proteomes" id="UP001165074">
    <property type="component" value="Unassembled WGS sequence"/>
</dbReference>
<comment type="caution">
    <text evidence="1">The sequence shown here is derived from an EMBL/GenBank/DDBJ whole genome shotgun (WGS) entry which is preliminary data.</text>
</comment>
<evidence type="ECO:0000313" key="2">
    <source>
        <dbReference type="Proteomes" id="UP001165074"/>
    </source>
</evidence>
<name>A0A9W6S3V9_9ACTN</name>
<keyword evidence="2" id="KW-1185">Reference proteome</keyword>
<dbReference type="AlphaFoldDB" id="A0A9W6S3V9"/>
<sequence length="66" mass="7851">MLGLLAIVLVMGFVSDRRNRRRGARLADWRSTWGAIRESRRDLRAYSRMKNVHGPGTDWMDHRRNR</sequence>
<evidence type="ECO:0000313" key="1">
    <source>
        <dbReference type="EMBL" id="GLY88106.1"/>
    </source>
</evidence>
<reference evidence="1" key="1">
    <citation type="submission" date="2023-03" db="EMBL/GenBank/DDBJ databases">
        <title>Actinoallomurus iriomotensis NBRC 103684.</title>
        <authorList>
            <person name="Ichikawa N."/>
            <person name="Sato H."/>
            <person name="Tonouchi N."/>
        </authorList>
    </citation>
    <scope>NUCLEOTIDE SEQUENCE</scope>
    <source>
        <strain evidence="1">NBRC 103684</strain>
    </source>
</reference>
<protein>
    <submittedName>
        <fullName evidence="1">Uncharacterized protein</fullName>
    </submittedName>
</protein>
<dbReference type="EMBL" id="BSTK01000009">
    <property type="protein sequence ID" value="GLY88106.1"/>
    <property type="molecule type" value="Genomic_DNA"/>
</dbReference>